<accession>A0A3D5J2A8</accession>
<evidence type="ECO:0000313" key="2">
    <source>
        <dbReference type="Proteomes" id="UP000264330"/>
    </source>
</evidence>
<organism evidence="1 2">
    <name type="scientific">Zunongwangia profunda</name>
    <dbReference type="NCBI Taxonomy" id="398743"/>
    <lineage>
        <taxon>Bacteria</taxon>
        <taxon>Pseudomonadati</taxon>
        <taxon>Bacteroidota</taxon>
        <taxon>Flavobacteriia</taxon>
        <taxon>Flavobacteriales</taxon>
        <taxon>Flavobacteriaceae</taxon>
        <taxon>Zunongwangia</taxon>
    </lineage>
</organism>
<dbReference type="RefSeq" id="WP_013069672.1">
    <property type="nucleotide sequence ID" value="NZ_CAJXAW010000119.1"/>
</dbReference>
<protein>
    <submittedName>
        <fullName evidence="1">Uncharacterized protein</fullName>
    </submittedName>
</protein>
<dbReference type="EMBL" id="DPMF01000245">
    <property type="protein sequence ID" value="HCV81460.1"/>
    <property type="molecule type" value="Genomic_DNA"/>
</dbReference>
<dbReference type="Proteomes" id="UP000264330">
    <property type="component" value="Unassembled WGS sequence"/>
</dbReference>
<dbReference type="OMA" id="YGQNENI"/>
<comment type="caution">
    <text evidence="1">The sequence shown here is derived from an EMBL/GenBank/DDBJ whole genome shotgun (WGS) entry which is preliminary data.</text>
</comment>
<proteinExistence type="predicted"/>
<reference evidence="1 2" key="1">
    <citation type="journal article" date="2018" name="Nat. Biotechnol.">
        <title>A standardized bacterial taxonomy based on genome phylogeny substantially revises the tree of life.</title>
        <authorList>
            <person name="Parks D.H."/>
            <person name="Chuvochina M."/>
            <person name="Waite D.W."/>
            <person name="Rinke C."/>
            <person name="Skarshewski A."/>
            <person name="Chaumeil P.A."/>
            <person name="Hugenholtz P."/>
        </authorList>
    </citation>
    <scope>NUCLEOTIDE SEQUENCE [LARGE SCALE GENOMIC DNA]</scope>
    <source>
        <strain evidence="1">UBA9359</strain>
    </source>
</reference>
<dbReference type="AlphaFoldDB" id="A0A3D5J2A8"/>
<name>A0A3D5J2A8_9FLAO</name>
<gene>
    <name evidence="1" type="ORF">DGQ38_10475</name>
</gene>
<sequence length="194" mass="22616">MSFFSCKNDTSTKVETEVTSMDPYMAPPDSIPERTSAAALDLKKYQLFIDTTKTSVFYQQLDSVITSEVRKHENSIFKLVEIKKYNDQFLLYEPCDGTIPRYYISKGAIDIYGQNENIHFKLKDFMLSAGNQVLFKDERDRSLSLKEVNEKVIRLKYGDSRAVYVTKIENIPQFEMMVNNCFGQKIKEFDKFQE</sequence>
<evidence type="ECO:0000313" key="1">
    <source>
        <dbReference type="EMBL" id="HCV81460.1"/>
    </source>
</evidence>